<evidence type="ECO:0000313" key="4">
    <source>
        <dbReference type="EMBL" id="AKP50953.1"/>
    </source>
</evidence>
<dbReference type="PATRIC" id="fig|320787.5.peg.1678"/>
<dbReference type="PANTHER" id="PTHR48081">
    <property type="entry name" value="AB HYDROLASE SUPERFAMILY PROTEIN C4A8.06C"/>
    <property type="match status" value="1"/>
</dbReference>
<reference evidence="4 5" key="1">
    <citation type="submission" date="2015-07" db="EMBL/GenBank/DDBJ databases">
        <authorList>
            <person name="Kim K.M."/>
        </authorList>
    </citation>
    <scope>NUCLEOTIDE SEQUENCE [LARGE SCALE GENOMIC DNA]</scope>
    <source>
        <strain evidence="4 5">KCTC 12363</strain>
    </source>
</reference>
<protein>
    <submittedName>
        <fullName evidence="4">Putative xylanase</fullName>
    </submittedName>
</protein>
<evidence type="ECO:0000256" key="1">
    <source>
        <dbReference type="ARBA" id="ARBA00022801"/>
    </source>
</evidence>
<dbReference type="Pfam" id="PF20434">
    <property type="entry name" value="BD-FAE"/>
    <property type="match status" value="1"/>
</dbReference>
<dbReference type="InterPro" id="IPR050300">
    <property type="entry name" value="GDXG_lipolytic_enzyme"/>
</dbReference>
<dbReference type="AlphaFoldDB" id="A0A0H4PDS3"/>
<evidence type="ECO:0000256" key="2">
    <source>
        <dbReference type="SAM" id="SignalP"/>
    </source>
</evidence>
<keyword evidence="4" id="KW-0624">Polysaccharide degradation</keyword>
<keyword evidence="2" id="KW-0732">Signal</keyword>
<dbReference type="Proteomes" id="UP000036520">
    <property type="component" value="Chromosome"/>
</dbReference>
<dbReference type="EMBL" id="CP012040">
    <property type="protein sequence ID" value="AKP50953.1"/>
    <property type="molecule type" value="Genomic_DNA"/>
</dbReference>
<dbReference type="GO" id="GO:0016798">
    <property type="term" value="F:hydrolase activity, acting on glycosyl bonds"/>
    <property type="evidence" value="ECO:0007669"/>
    <property type="project" value="UniProtKB-KW"/>
</dbReference>
<keyword evidence="4" id="KW-0326">Glycosidase</keyword>
<dbReference type="PANTHER" id="PTHR48081:SF6">
    <property type="entry name" value="PEPTIDASE S9 PROLYL OLIGOPEPTIDASE CATALYTIC DOMAIN-CONTAINING PROTEIN"/>
    <property type="match status" value="1"/>
</dbReference>
<dbReference type="OrthoDB" id="9794725at2"/>
<keyword evidence="1 4" id="KW-0378">Hydrolase</keyword>
<dbReference type="InterPro" id="IPR029058">
    <property type="entry name" value="AB_hydrolase_fold"/>
</dbReference>
<accession>A0A0H4PDS3</accession>
<name>A0A0H4PDS3_9BACT</name>
<feature type="chain" id="PRO_5005208010" evidence="2">
    <location>
        <begin position="20"/>
        <end position="307"/>
    </location>
</feature>
<feature type="signal peptide" evidence="2">
    <location>
        <begin position="1"/>
        <end position="19"/>
    </location>
</feature>
<dbReference type="STRING" id="320787.CA2015_1516"/>
<dbReference type="KEGG" id="camu:CA2015_1516"/>
<organism evidence="4 5">
    <name type="scientific">Cyclobacterium amurskyense</name>
    <dbReference type="NCBI Taxonomy" id="320787"/>
    <lineage>
        <taxon>Bacteria</taxon>
        <taxon>Pseudomonadati</taxon>
        <taxon>Bacteroidota</taxon>
        <taxon>Cytophagia</taxon>
        <taxon>Cytophagales</taxon>
        <taxon>Cyclobacteriaceae</taxon>
        <taxon>Cyclobacterium</taxon>
    </lineage>
</organism>
<dbReference type="GO" id="GO:0045493">
    <property type="term" value="P:xylan catabolic process"/>
    <property type="evidence" value="ECO:0007669"/>
    <property type="project" value="UniProtKB-KW"/>
</dbReference>
<dbReference type="SUPFAM" id="SSF53474">
    <property type="entry name" value="alpha/beta-Hydrolases"/>
    <property type="match status" value="1"/>
</dbReference>
<keyword evidence="5" id="KW-1185">Reference proteome</keyword>
<keyword evidence="4" id="KW-0858">Xylan degradation</keyword>
<evidence type="ECO:0000313" key="5">
    <source>
        <dbReference type="Proteomes" id="UP000036520"/>
    </source>
</evidence>
<evidence type="ECO:0000259" key="3">
    <source>
        <dbReference type="Pfam" id="PF20434"/>
    </source>
</evidence>
<dbReference type="Gene3D" id="3.40.50.1820">
    <property type="entry name" value="alpha/beta hydrolase"/>
    <property type="match status" value="1"/>
</dbReference>
<sequence>MNQFFLVFCFVLIMGSVSAQNQSLIMDLYPGEIPFQKVTQVKEVSKSEGIVRISNVQTPQIQVFLPSKSSANGQAVIICPGGGYGILAYDWEGTDIAKWLNSHGIAGIVLKYRLPSAITQTSPHLVPMSDGQQAIRLVRHHAEEWNIDPDKIGIMGFSAGGHLASTLGTHFDSGNPGSDDPILQQSCRPDFMILGYPVISFNEKFTHIGSRNSLIGKTPEAKWVNYFSNEEQIRSDTPPTFIFHSQDDTGVPVKHSLMFYEGLVAKKIPVEMHLYPLGQHGYSLSLNKEGTQKDWPNSCINWMKHLQ</sequence>
<feature type="domain" description="BD-FAE-like" evidence="3">
    <location>
        <begin position="62"/>
        <end position="262"/>
    </location>
</feature>
<dbReference type="InterPro" id="IPR049492">
    <property type="entry name" value="BD-FAE-like_dom"/>
</dbReference>
<keyword evidence="4" id="KW-0119">Carbohydrate metabolism</keyword>
<proteinExistence type="predicted"/>
<gene>
    <name evidence="4" type="ORF">CA2015_1516</name>
</gene>